<dbReference type="EC" id="4.2.1.75" evidence="3 7"/>
<evidence type="ECO:0000256" key="4">
    <source>
        <dbReference type="ARBA" id="ARBA00023239"/>
    </source>
</evidence>
<reference evidence="9 10" key="1">
    <citation type="journal article" date="2020" name="J. Phycol.">
        <title>Comparative genome analysis reveals Cyanidiococcus gen. nov., a new extremophilic red algal genus sister to Cyanidioschyzon (Cyanidioschyzonaceae, Rhodophyta).</title>
        <authorList>
            <person name="Liu S.-L."/>
            <person name="Chiang Y.-R."/>
            <person name="Yoon H.S."/>
            <person name="Fu H.-Y."/>
        </authorList>
    </citation>
    <scope>NUCLEOTIDE SEQUENCE [LARGE SCALE GENOMIC DNA]</scope>
    <source>
        <strain evidence="9 10">THAL066</strain>
    </source>
</reference>
<evidence type="ECO:0000313" key="10">
    <source>
        <dbReference type="Proteomes" id="UP000530660"/>
    </source>
</evidence>
<evidence type="ECO:0000256" key="3">
    <source>
        <dbReference type="ARBA" id="ARBA00013109"/>
    </source>
</evidence>
<comment type="similarity">
    <text evidence="2 7">Belongs to the uroporphyrinogen-III synthase family.</text>
</comment>
<comment type="catalytic activity">
    <reaction evidence="6 7">
        <text>hydroxymethylbilane = uroporphyrinogen III + H2O</text>
        <dbReference type="Rhea" id="RHEA:18965"/>
        <dbReference type="ChEBI" id="CHEBI:15377"/>
        <dbReference type="ChEBI" id="CHEBI:57308"/>
        <dbReference type="ChEBI" id="CHEBI:57845"/>
        <dbReference type="EC" id="4.2.1.75"/>
    </reaction>
</comment>
<sequence>MFAWQVSFGSSFLSFFQRTQERSGCKGFPCRRIVSSSTGPRFLKASFGVALTREREKNPKLAKLVRQRLPQARILELPCIAHQVLAGADELVRLLHADGGTIDWVLITSPAAAEVFAQAVRASQGPDLVRVPPVASVGSATSAELQKYSIDVAFTPSRAVGASLGDELPLERHRKARILYPSSARASNEIERRLRLRAMELEFIRINTYDTVEAVWTLEELEIARKQVDIVTFASPSAVNVWVQRVGNALPAVCIGETSAVAAKKAGFRHVHAPENPGLEAWMNTLEKVFQLKRTETGV</sequence>
<dbReference type="AlphaFoldDB" id="A0A7J7IKI8"/>
<dbReference type="InterPro" id="IPR003754">
    <property type="entry name" value="4pyrrol_synth_uPrphyn_synth"/>
</dbReference>
<comment type="caution">
    <text evidence="9">The sequence shown here is derived from an EMBL/GenBank/DDBJ whole genome shotgun (WGS) entry which is preliminary data.</text>
</comment>
<dbReference type="GO" id="GO:0006782">
    <property type="term" value="P:protoporphyrinogen IX biosynthetic process"/>
    <property type="evidence" value="ECO:0007669"/>
    <property type="project" value="UniProtKB-UniRule"/>
</dbReference>
<dbReference type="Pfam" id="PF02602">
    <property type="entry name" value="HEM4"/>
    <property type="match status" value="1"/>
</dbReference>
<dbReference type="OrthoDB" id="443551at2759"/>
<dbReference type="GO" id="GO:0006780">
    <property type="term" value="P:uroporphyrinogen III biosynthetic process"/>
    <property type="evidence" value="ECO:0007669"/>
    <property type="project" value="UniProtKB-UniRule"/>
</dbReference>
<comment type="pathway">
    <text evidence="1 7">Porphyrin-containing compound metabolism; protoporphyrin-IX biosynthesis; coproporphyrinogen-III from 5-aminolevulinate: step 3/4.</text>
</comment>
<evidence type="ECO:0000256" key="6">
    <source>
        <dbReference type="ARBA" id="ARBA00048617"/>
    </source>
</evidence>
<dbReference type="GO" id="GO:0004852">
    <property type="term" value="F:uroporphyrinogen-III synthase activity"/>
    <property type="evidence" value="ECO:0007669"/>
    <property type="project" value="UniProtKB-UniRule"/>
</dbReference>
<dbReference type="SUPFAM" id="SSF69618">
    <property type="entry name" value="HemD-like"/>
    <property type="match status" value="1"/>
</dbReference>
<comment type="function">
    <text evidence="7">Catalyzes cyclization of the linear tetrapyrrole, hydroxymethylbilane, to the macrocyclic uroporphyrinogen III.</text>
</comment>
<dbReference type="PANTHER" id="PTHR38042">
    <property type="entry name" value="UROPORPHYRINOGEN-III SYNTHASE, CHLOROPLASTIC"/>
    <property type="match status" value="1"/>
</dbReference>
<evidence type="ECO:0000256" key="5">
    <source>
        <dbReference type="ARBA" id="ARBA00023244"/>
    </source>
</evidence>
<keyword evidence="5 7" id="KW-0627">Porphyrin biosynthesis</keyword>
<keyword evidence="10" id="KW-1185">Reference proteome</keyword>
<dbReference type="PANTHER" id="PTHR38042:SF1">
    <property type="entry name" value="UROPORPHYRINOGEN-III SYNTHASE, CHLOROPLASTIC"/>
    <property type="match status" value="1"/>
</dbReference>
<dbReference type="InterPro" id="IPR039793">
    <property type="entry name" value="UROS/Hem4"/>
</dbReference>
<proteinExistence type="inferred from homology"/>
<organism evidence="9 10">
    <name type="scientific">Cyanidiococcus yangmingshanensis</name>
    <dbReference type="NCBI Taxonomy" id="2690220"/>
    <lineage>
        <taxon>Eukaryota</taxon>
        <taxon>Rhodophyta</taxon>
        <taxon>Bangiophyceae</taxon>
        <taxon>Cyanidiales</taxon>
        <taxon>Cyanidiaceae</taxon>
        <taxon>Cyanidiococcus</taxon>
    </lineage>
</organism>
<dbReference type="EMBL" id="VWRR01000006">
    <property type="protein sequence ID" value="KAF6003636.1"/>
    <property type="molecule type" value="Genomic_DNA"/>
</dbReference>
<accession>A0A7J7IKI8</accession>
<dbReference type="Gene3D" id="3.40.50.10090">
    <property type="match status" value="2"/>
</dbReference>
<evidence type="ECO:0000313" key="9">
    <source>
        <dbReference type="EMBL" id="KAF6003636.1"/>
    </source>
</evidence>
<protein>
    <recommendedName>
        <fullName evidence="3 7">Uroporphyrinogen-III synthase</fullName>
        <ecNumber evidence="3 7">4.2.1.75</ecNumber>
    </recommendedName>
</protein>
<keyword evidence="4 7" id="KW-0456">Lyase</keyword>
<evidence type="ECO:0000259" key="8">
    <source>
        <dbReference type="Pfam" id="PF02602"/>
    </source>
</evidence>
<name>A0A7J7IKI8_9RHOD</name>
<feature type="domain" description="Tetrapyrrole biosynthesis uroporphyrinogen III synthase" evidence="8">
    <location>
        <begin position="71"/>
        <end position="282"/>
    </location>
</feature>
<dbReference type="Proteomes" id="UP000530660">
    <property type="component" value="Unassembled WGS sequence"/>
</dbReference>
<dbReference type="InterPro" id="IPR036108">
    <property type="entry name" value="4pyrrol_syn_uPrphyn_synt_sf"/>
</dbReference>
<dbReference type="UniPathway" id="UPA00251">
    <property type="reaction ID" value="UER00320"/>
</dbReference>
<evidence type="ECO:0000256" key="1">
    <source>
        <dbReference type="ARBA" id="ARBA00004772"/>
    </source>
</evidence>
<dbReference type="CDD" id="cd06578">
    <property type="entry name" value="HemD"/>
    <property type="match status" value="1"/>
</dbReference>
<evidence type="ECO:0000256" key="2">
    <source>
        <dbReference type="ARBA" id="ARBA00008133"/>
    </source>
</evidence>
<gene>
    <name evidence="9" type="ORF">F1559_003839</name>
</gene>
<evidence type="ECO:0000256" key="7">
    <source>
        <dbReference type="RuleBase" id="RU366031"/>
    </source>
</evidence>